<dbReference type="PANTHER" id="PTHR43108:SF16">
    <property type="entry name" value="EXTRACELLULAR SULFATASE SULF-1 HOMOLOG"/>
    <property type="match status" value="1"/>
</dbReference>
<sequence>MTTMTKTLKIMGQEGIHFNNSFVSTPMCCPSRSSLLTGLFPHNHHVYTNNDNCSGTEWQREHEPRTFAKYLSDAGYRTGFFGKYLNEYNGTYIPPGWREWVGLVKNSRFYNYTLNFNGQKVRHDDNYYQDYFTDLIGNDSITFLKQSKQYFPTKPVMMMLSVPAPHGPEDSAPQYQHMFENNTLHRTPSWNYMNNSDKQWLLQEMKTLDPTGIAFTDMLQRKRLQTLQSVDSLVEKVYYQLRLLRELDNTYIIYTSDHGYHLGQFGIAKGKALPYDFDIRVPLYIRGPGILRDTKIPNAVGNVDIAPTILDMAGLEVPEHMDGRSLLKLIKDHKQENNVEGRFVKPRRPWRDTVLIERGKVTVKMLKGIFKAQDEKLLSEQGEVLMPFVDQKTRKTMRICADPENAPPCKYEQKWVCFKDHRDRNRIKKCRNYNRTIIATNDHIFQKDEGFNFKPTFFRKKRSLYDEELSLKKKLIAQQLTMNRQRCRYLPNNTFTCDKELRIRKQMKKQRRLTYEDKNDSDEFDYADNDDTIDYDESFSLDHTDSVDLGREEEEQEEDDGCDCDVAIDELDELRKFGADSLEEYDDEFGNSMEEDDDQEGQFRKKGKKSSCNHDNLKCSIHDNDHWQTPPRWTLGPYCFCTNAEKNTYWCLRTVNETHNFLYCEFVDSFLAFYDFTTDPHQLHNVIKSVDFGVMEQLHEELVMLRRCQGGKQCNKIREKGENKRRRRRRKVRRGHRNRSRRHNTRSYI</sequence>
<keyword evidence="5" id="KW-0325">Glycoprotein</keyword>
<evidence type="ECO:0000256" key="2">
    <source>
        <dbReference type="ARBA" id="ARBA00008779"/>
    </source>
</evidence>
<dbReference type="Gene3D" id="3.40.720.10">
    <property type="entry name" value="Alkaline Phosphatase, subunit A"/>
    <property type="match status" value="1"/>
</dbReference>
<comment type="similarity">
    <text evidence="2">Belongs to the sulfatase family.</text>
</comment>
<dbReference type="InterPro" id="IPR024607">
    <property type="entry name" value="Sulfatase_CS"/>
</dbReference>
<organism evidence="8 9">
    <name type="scientific">Mya arenaria</name>
    <name type="common">Soft-shell clam</name>
    <dbReference type="NCBI Taxonomy" id="6604"/>
    <lineage>
        <taxon>Eukaryota</taxon>
        <taxon>Metazoa</taxon>
        <taxon>Spiralia</taxon>
        <taxon>Lophotrochozoa</taxon>
        <taxon>Mollusca</taxon>
        <taxon>Bivalvia</taxon>
        <taxon>Autobranchia</taxon>
        <taxon>Heteroconchia</taxon>
        <taxon>Euheterodonta</taxon>
        <taxon>Imparidentia</taxon>
        <taxon>Neoheterodontei</taxon>
        <taxon>Myida</taxon>
        <taxon>Myoidea</taxon>
        <taxon>Myidae</taxon>
        <taxon>Mya</taxon>
    </lineage>
</organism>
<keyword evidence="3" id="KW-0732">Signal</keyword>
<feature type="region of interest" description="Disordered" evidence="6">
    <location>
        <begin position="716"/>
        <end position="749"/>
    </location>
</feature>
<dbReference type="EMBL" id="CP111021">
    <property type="protein sequence ID" value="WAR16023.1"/>
    <property type="molecule type" value="Genomic_DNA"/>
</dbReference>
<evidence type="ECO:0000256" key="3">
    <source>
        <dbReference type="ARBA" id="ARBA00022729"/>
    </source>
</evidence>
<accession>A0ABY7F1F8</accession>
<dbReference type="Pfam" id="PF00884">
    <property type="entry name" value="Sulfatase"/>
    <property type="match status" value="1"/>
</dbReference>
<evidence type="ECO:0000256" key="4">
    <source>
        <dbReference type="ARBA" id="ARBA00022801"/>
    </source>
</evidence>
<keyword evidence="9" id="KW-1185">Reference proteome</keyword>
<gene>
    <name evidence="8" type="ORF">MAR_030617</name>
</gene>
<evidence type="ECO:0000256" key="6">
    <source>
        <dbReference type="SAM" id="MobiDB-lite"/>
    </source>
</evidence>
<feature type="compositionally biased region" description="Basic residues" evidence="6">
    <location>
        <begin position="723"/>
        <end position="749"/>
    </location>
</feature>
<evidence type="ECO:0000256" key="5">
    <source>
        <dbReference type="ARBA" id="ARBA00023180"/>
    </source>
</evidence>
<dbReference type="Proteomes" id="UP001164746">
    <property type="component" value="Chromosome 10"/>
</dbReference>
<protein>
    <submittedName>
        <fullName evidence="8">SULF2-like protein</fullName>
    </submittedName>
</protein>
<feature type="domain" description="Sulfatase N-terminal" evidence="7">
    <location>
        <begin position="4"/>
        <end position="314"/>
    </location>
</feature>
<proteinExistence type="inferred from homology"/>
<keyword evidence="4" id="KW-0378">Hydrolase</keyword>
<evidence type="ECO:0000313" key="8">
    <source>
        <dbReference type="EMBL" id="WAR16023.1"/>
    </source>
</evidence>
<comment type="cofactor">
    <cofactor evidence="1">
        <name>Ca(2+)</name>
        <dbReference type="ChEBI" id="CHEBI:29108"/>
    </cofactor>
</comment>
<dbReference type="SUPFAM" id="SSF53649">
    <property type="entry name" value="Alkaline phosphatase-like"/>
    <property type="match status" value="2"/>
</dbReference>
<evidence type="ECO:0000313" key="9">
    <source>
        <dbReference type="Proteomes" id="UP001164746"/>
    </source>
</evidence>
<name>A0ABY7F1F8_MYAAR</name>
<feature type="region of interest" description="Disordered" evidence="6">
    <location>
        <begin position="589"/>
        <end position="609"/>
    </location>
</feature>
<dbReference type="PROSITE" id="PS00523">
    <property type="entry name" value="SULFATASE_1"/>
    <property type="match status" value="1"/>
</dbReference>
<dbReference type="PANTHER" id="PTHR43108">
    <property type="entry name" value="N-ACETYLGLUCOSAMINE-6-SULFATASE FAMILY MEMBER"/>
    <property type="match status" value="1"/>
</dbReference>
<reference evidence="8" key="1">
    <citation type="submission" date="2022-11" db="EMBL/GenBank/DDBJ databases">
        <title>Centuries of genome instability and evolution in soft-shell clam transmissible cancer (bioRxiv).</title>
        <authorList>
            <person name="Hart S.F.M."/>
            <person name="Yonemitsu M.A."/>
            <person name="Giersch R.M."/>
            <person name="Beal B.F."/>
            <person name="Arriagada G."/>
            <person name="Davis B.W."/>
            <person name="Ostrander E.A."/>
            <person name="Goff S.P."/>
            <person name="Metzger M.J."/>
        </authorList>
    </citation>
    <scope>NUCLEOTIDE SEQUENCE</scope>
    <source>
        <strain evidence="8">MELC-2E11</strain>
        <tissue evidence="8">Siphon/mantle</tissue>
    </source>
</reference>
<dbReference type="InterPro" id="IPR000917">
    <property type="entry name" value="Sulfatase_N"/>
</dbReference>
<feature type="compositionally biased region" description="Acidic residues" evidence="6">
    <location>
        <begin position="589"/>
        <end position="600"/>
    </location>
</feature>
<evidence type="ECO:0000256" key="1">
    <source>
        <dbReference type="ARBA" id="ARBA00001913"/>
    </source>
</evidence>
<dbReference type="CDD" id="cd16147">
    <property type="entry name" value="G6S"/>
    <property type="match status" value="1"/>
</dbReference>
<evidence type="ECO:0000259" key="7">
    <source>
        <dbReference type="Pfam" id="PF00884"/>
    </source>
</evidence>
<dbReference type="InterPro" id="IPR017850">
    <property type="entry name" value="Alkaline_phosphatase_core_sf"/>
</dbReference>